<name>A0A4Y2RSZ8_ARAVE</name>
<evidence type="ECO:0000313" key="1">
    <source>
        <dbReference type="EMBL" id="GBN78496.1"/>
    </source>
</evidence>
<sequence length="142" mass="15647">MRIESNDVLAKSIFSSQSLTGRMISTSAFEPVGREFYSVLCSYSVFAVICNEFDAASLLQLRPMVTSKLALTCFKLVASLHSCYAKLVSSSHSCHDKFVASLLKTKIAIWDGEPSFSYLKSTLIEPHSTQETTNSSQDMGRS</sequence>
<dbReference type="Proteomes" id="UP000499080">
    <property type="component" value="Unassembled WGS sequence"/>
</dbReference>
<dbReference type="AlphaFoldDB" id="A0A4Y2RSZ8"/>
<keyword evidence="2" id="KW-1185">Reference proteome</keyword>
<proteinExistence type="predicted"/>
<reference evidence="1 2" key="1">
    <citation type="journal article" date="2019" name="Sci. Rep.">
        <title>Orb-weaving spider Araneus ventricosus genome elucidates the spidroin gene catalogue.</title>
        <authorList>
            <person name="Kono N."/>
            <person name="Nakamura H."/>
            <person name="Ohtoshi R."/>
            <person name="Moran D.A.P."/>
            <person name="Shinohara A."/>
            <person name="Yoshida Y."/>
            <person name="Fujiwara M."/>
            <person name="Mori M."/>
            <person name="Tomita M."/>
            <person name="Arakawa K."/>
        </authorList>
    </citation>
    <scope>NUCLEOTIDE SEQUENCE [LARGE SCALE GENOMIC DNA]</scope>
</reference>
<accession>A0A4Y2RSZ8</accession>
<comment type="caution">
    <text evidence="1">The sequence shown here is derived from an EMBL/GenBank/DDBJ whole genome shotgun (WGS) entry which is preliminary data.</text>
</comment>
<evidence type="ECO:0000313" key="2">
    <source>
        <dbReference type="Proteomes" id="UP000499080"/>
    </source>
</evidence>
<protein>
    <submittedName>
        <fullName evidence="1">Uncharacterized protein</fullName>
    </submittedName>
</protein>
<organism evidence="1 2">
    <name type="scientific">Araneus ventricosus</name>
    <name type="common">Orbweaver spider</name>
    <name type="synonym">Epeira ventricosa</name>
    <dbReference type="NCBI Taxonomy" id="182803"/>
    <lineage>
        <taxon>Eukaryota</taxon>
        <taxon>Metazoa</taxon>
        <taxon>Ecdysozoa</taxon>
        <taxon>Arthropoda</taxon>
        <taxon>Chelicerata</taxon>
        <taxon>Arachnida</taxon>
        <taxon>Araneae</taxon>
        <taxon>Araneomorphae</taxon>
        <taxon>Entelegynae</taxon>
        <taxon>Araneoidea</taxon>
        <taxon>Araneidae</taxon>
        <taxon>Araneus</taxon>
    </lineage>
</organism>
<gene>
    <name evidence="1" type="ORF">AVEN_25189_1</name>
</gene>
<dbReference type="EMBL" id="BGPR01018197">
    <property type="protein sequence ID" value="GBN78496.1"/>
    <property type="molecule type" value="Genomic_DNA"/>
</dbReference>